<reference evidence="4" key="1">
    <citation type="journal article" date="2021" name="Sci. Adv.">
        <title>The American lobster genome reveals insights on longevity, neural, and immune adaptations.</title>
        <authorList>
            <person name="Polinski J.M."/>
            <person name="Zimin A.V."/>
            <person name="Clark K.F."/>
            <person name="Kohn A.B."/>
            <person name="Sadowski N."/>
            <person name="Timp W."/>
            <person name="Ptitsyn A."/>
            <person name="Khanna P."/>
            <person name="Romanova D.Y."/>
            <person name="Williams P."/>
            <person name="Greenwood S.J."/>
            <person name="Moroz L.L."/>
            <person name="Walt D.R."/>
            <person name="Bodnar A.G."/>
        </authorList>
    </citation>
    <scope>NUCLEOTIDE SEQUENCE</scope>
    <source>
        <strain evidence="4">GMGI-L3</strain>
    </source>
</reference>
<evidence type="ECO:0000256" key="1">
    <source>
        <dbReference type="ARBA" id="ARBA00023157"/>
    </source>
</evidence>
<feature type="region of interest" description="Disordered" evidence="2">
    <location>
        <begin position="42"/>
        <end position="76"/>
    </location>
</feature>
<feature type="domain" description="Glucosidase II beta subunit N-terminal" evidence="3">
    <location>
        <begin position="129"/>
        <end position="209"/>
    </location>
</feature>
<evidence type="ECO:0000313" key="4">
    <source>
        <dbReference type="EMBL" id="KAG7174837.1"/>
    </source>
</evidence>
<organism evidence="4 5">
    <name type="scientific">Homarus americanus</name>
    <name type="common">American lobster</name>
    <dbReference type="NCBI Taxonomy" id="6706"/>
    <lineage>
        <taxon>Eukaryota</taxon>
        <taxon>Metazoa</taxon>
        <taxon>Ecdysozoa</taxon>
        <taxon>Arthropoda</taxon>
        <taxon>Crustacea</taxon>
        <taxon>Multicrustacea</taxon>
        <taxon>Malacostraca</taxon>
        <taxon>Eumalacostraca</taxon>
        <taxon>Eucarida</taxon>
        <taxon>Decapoda</taxon>
        <taxon>Pleocyemata</taxon>
        <taxon>Astacidea</taxon>
        <taxon>Nephropoidea</taxon>
        <taxon>Nephropidae</taxon>
        <taxon>Homarus</taxon>
    </lineage>
</organism>
<evidence type="ECO:0000313" key="5">
    <source>
        <dbReference type="Proteomes" id="UP000747542"/>
    </source>
</evidence>
<protein>
    <submittedName>
        <fullName evidence="4">Glucosidase 2 subunit beta-like 2</fullName>
    </submittedName>
</protein>
<keyword evidence="1" id="KW-1015">Disulfide bond</keyword>
<proteinExistence type="predicted"/>
<dbReference type="InterPro" id="IPR039794">
    <property type="entry name" value="Gtb1-like"/>
</dbReference>
<dbReference type="GO" id="GO:0017177">
    <property type="term" value="C:glucosidase II complex"/>
    <property type="evidence" value="ECO:0007669"/>
    <property type="project" value="TreeGrafter"/>
</dbReference>
<dbReference type="CDD" id="cd00112">
    <property type="entry name" value="LDLa"/>
    <property type="match status" value="1"/>
</dbReference>
<dbReference type="AlphaFoldDB" id="A0A8J5N884"/>
<dbReference type="Pfam" id="PF12999">
    <property type="entry name" value="PRKCSH-like"/>
    <property type="match status" value="1"/>
</dbReference>
<dbReference type="Proteomes" id="UP000747542">
    <property type="component" value="Unassembled WGS sequence"/>
</dbReference>
<dbReference type="OrthoDB" id="28322at2759"/>
<dbReference type="PANTHER" id="PTHR12630">
    <property type="entry name" value="N-LINKED OLIGOSACCHARIDE PROCESSING"/>
    <property type="match status" value="1"/>
</dbReference>
<keyword evidence="5" id="KW-1185">Reference proteome</keyword>
<accession>A0A8J5N884</accession>
<dbReference type="GO" id="GO:0006491">
    <property type="term" value="P:N-glycan processing"/>
    <property type="evidence" value="ECO:0007669"/>
    <property type="project" value="TreeGrafter"/>
</dbReference>
<comment type="caution">
    <text evidence="4">The sequence shown here is derived from an EMBL/GenBank/DDBJ whole genome shotgun (WGS) entry which is preliminary data.</text>
</comment>
<dbReference type="PANTHER" id="PTHR12630:SF1">
    <property type="entry name" value="GLUCOSIDASE 2 SUBUNIT BETA"/>
    <property type="match status" value="1"/>
</dbReference>
<dbReference type="InterPro" id="IPR028146">
    <property type="entry name" value="PRKCSH_N"/>
</dbReference>
<gene>
    <name evidence="4" type="primary">Glu2b-L2</name>
    <name evidence="4" type="ORF">Hamer_G020717</name>
</gene>
<evidence type="ECO:0000256" key="2">
    <source>
        <dbReference type="SAM" id="MobiDB-lite"/>
    </source>
</evidence>
<dbReference type="InterPro" id="IPR002172">
    <property type="entry name" value="LDrepeatLR_classA_rpt"/>
</dbReference>
<evidence type="ECO:0000259" key="3">
    <source>
        <dbReference type="Pfam" id="PF12999"/>
    </source>
</evidence>
<sequence>MSLGRLLRSMPMRRHTVIGALVMATVLFIVYQFTFVAELSESSKPKQHQPNIPKRHIEIEDSNRQKVVDKDRSHPKDIHLVNGDGKKDKTLHEEEVKAVHKVDKVEVDVVKQDKGSKDISKSDVRVTSQDKEKATFKCVTTGKVIPLEKLNDDFCDCPEDGSDEPRTNACVNGKFSCLKHLKNFPKVIPSSWVNDGVCDCCDGSDEWKKKKVDIALSIQLQNKVGRYLSPCPNRCPL</sequence>
<name>A0A8J5N884_HOMAM</name>
<feature type="compositionally biased region" description="Basic and acidic residues" evidence="2">
    <location>
        <begin position="55"/>
        <end position="76"/>
    </location>
</feature>
<dbReference type="EMBL" id="JAHLQT010006619">
    <property type="protein sequence ID" value="KAG7174837.1"/>
    <property type="molecule type" value="Genomic_DNA"/>
</dbReference>